<evidence type="ECO:0000313" key="8">
    <source>
        <dbReference type="Proteomes" id="UP000886523"/>
    </source>
</evidence>
<dbReference type="SMART" id="SM01296">
    <property type="entry name" value="N2227"/>
    <property type="match status" value="1"/>
</dbReference>
<protein>
    <recommendedName>
        <fullName evidence="2">carnosine N-methyltransferase</fullName>
        <ecNumber evidence="2">2.1.1.22</ecNumber>
    </recommendedName>
</protein>
<gene>
    <name evidence="7" type="ORF">BS47DRAFT_1431432</name>
</gene>
<feature type="region of interest" description="Disordered" evidence="6">
    <location>
        <begin position="1"/>
        <end position="71"/>
    </location>
</feature>
<dbReference type="Gene3D" id="3.40.50.150">
    <property type="entry name" value="Vaccinia Virus protein VP39"/>
    <property type="match status" value="1"/>
</dbReference>
<evidence type="ECO:0000256" key="5">
    <source>
        <dbReference type="ARBA" id="ARBA00022691"/>
    </source>
</evidence>
<keyword evidence="3" id="KW-0489">Methyltransferase</keyword>
<feature type="compositionally biased region" description="Basic and acidic residues" evidence="6">
    <location>
        <begin position="20"/>
        <end position="31"/>
    </location>
</feature>
<dbReference type="AlphaFoldDB" id="A0A9P6AJB8"/>
<dbReference type="GO" id="GO:0032259">
    <property type="term" value="P:methylation"/>
    <property type="evidence" value="ECO:0007669"/>
    <property type="project" value="UniProtKB-KW"/>
</dbReference>
<accession>A0A9P6AJB8</accession>
<feature type="compositionally biased region" description="Basic and acidic residues" evidence="6">
    <location>
        <begin position="39"/>
        <end position="54"/>
    </location>
</feature>
<feature type="compositionally biased region" description="Basic and acidic residues" evidence="6">
    <location>
        <begin position="1"/>
        <end position="13"/>
    </location>
</feature>
<dbReference type="PANTHER" id="PTHR12303">
    <property type="entry name" value="CARNOSINE N-METHYLTRANSFERASE"/>
    <property type="match status" value="1"/>
</dbReference>
<dbReference type="OrthoDB" id="978at2759"/>
<dbReference type="InterPro" id="IPR012901">
    <property type="entry name" value="CARME"/>
</dbReference>
<dbReference type="Proteomes" id="UP000886523">
    <property type="component" value="Unassembled WGS sequence"/>
</dbReference>
<evidence type="ECO:0000256" key="2">
    <source>
        <dbReference type="ARBA" id="ARBA00012003"/>
    </source>
</evidence>
<keyword evidence="5" id="KW-0949">S-adenosyl-L-methionine</keyword>
<dbReference type="InterPro" id="IPR029063">
    <property type="entry name" value="SAM-dependent_MTases_sf"/>
</dbReference>
<proteinExistence type="inferred from homology"/>
<evidence type="ECO:0000256" key="6">
    <source>
        <dbReference type="SAM" id="MobiDB-lite"/>
    </source>
</evidence>
<dbReference type="EMBL" id="MU129132">
    <property type="protein sequence ID" value="KAF9505921.1"/>
    <property type="molecule type" value="Genomic_DNA"/>
</dbReference>
<evidence type="ECO:0000256" key="1">
    <source>
        <dbReference type="ARBA" id="ARBA00010086"/>
    </source>
</evidence>
<keyword evidence="8" id="KW-1185">Reference proteome</keyword>
<organism evidence="7 8">
    <name type="scientific">Hydnum rufescens UP504</name>
    <dbReference type="NCBI Taxonomy" id="1448309"/>
    <lineage>
        <taxon>Eukaryota</taxon>
        <taxon>Fungi</taxon>
        <taxon>Dikarya</taxon>
        <taxon>Basidiomycota</taxon>
        <taxon>Agaricomycotina</taxon>
        <taxon>Agaricomycetes</taxon>
        <taxon>Cantharellales</taxon>
        <taxon>Hydnaceae</taxon>
        <taxon>Hydnum</taxon>
    </lineage>
</organism>
<dbReference type="SUPFAM" id="SSF53335">
    <property type="entry name" value="S-adenosyl-L-methionine-dependent methyltransferases"/>
    <property type="match status" value="1"/>
</dbReference>
<dbReference type="Pfam" id="PF07942">
    <property type="entry name" value="CARME"/>
    <property type="match status" value="1"/>
</dbReference>
<evidence type="ECO:0000256" key="3">
    <source>
        <dbReference type="ARBA" id="ARBA00022603"/>
    </source>
</evidence>
<name>A0A9P6AJB8_9AGAM</name>
<dbReference type="EC" id="2.1.1.22" evidence="2"/>
<comment type="similarity">
    <text evidence="1">Belongs to the carnosine N-methyltransferase family.</text>
</comment>
<dbReference type="PANTHER" id="PTHR12303:SF6">
    <property type="entry name" value="CARNOSINE N-METHYLTRANSFERASE"/>
    <property type="match status" value="1"/>
</dbReference>
<evidence type="ECO:0000313" key="7">
    <source>
        <dbReference type="EMBL" id="KAF9505921.1"/>
    </source>
</evidence>
<comment type="caution">
    <text evidence="7">The sequence shown here is derived from an EMBL/GenBank/DDBJ whole genome shotgun (WGS) entry which is preliminary data.</text>
</comment>
<keyword evidence="4" id="KW-0808">Transferase</keyword>
<dbReference type="GO" id="GO:0030735">
    <property type="term" value="F:carnosine N-methyltransferase activity"/>
    <property type="evidence" value="ECO:0007669"/>
    <property type="project" value="UniProtKB-EC"/>
</dbReference>
<reference evidence="7" key="1">
    <citation type="journal article" date="2020" name="Nat. Commun.">
        <title>Large-scale genome sequencing of mycorrhizal fungi provides insights into the early evolution of symbiotic traits.</title>
        <authorList>
            <person name="Miyauchi S."/>
            <person name="Kiss E."/>
            <person name="Kuo A."/>
            <person name="Drula E."/>
            <person name="Kohler A."/>
            <person name="Sanchez-Garcia M."/>
            <person name="Morin E."/>
            <person name="Andreopoulos B."/>
            <person name="Barry K.W."/>
            <person name="Bonito G."/>
            <person name="Buee M."/>
            <person name="Carver A."/>
            <person name="Chen C."/>
            <person name="Cichocki N."/>
            <person name="Clum A."/>
            <person name="Culley D."/>
            <person name="Crous P.W."/>
            <person name="Fauchery L."/>
            <person name="Girlanda M."/>
            <person name="Hayes R.D."/>
            <person name="Keri Z."/>
            <person name="LaButti K."/>
            <person name="Lipzen A."/>
            <person name="Lombard V."/>
            <person name="Magnuson J."/>
            <person name="Maillard F."/>
            <person name="Murat C."/>
            <person name="Nolan M."/>
            <person name="Ohm R.A."/>
            <person name="Pangilinan J."/>
            <person name="Pereira M.F."/>
            <person name="Perotto S."/>
            <person name="Peter M."/>
            <person name="Pfister S."/>
            <person name="Riley R."/>
            <person name="Sitrit Y."/>
            <person name="Stielow J.B."/>
            <person name="Szollosi G."/>
            <person name="Zifcakova L."/>
            <person name="Stursova M."/>
            <person name="Spatafora J.W."/>
            <person name="Tedersoo L."/>
            <person name="Vaario L.M."/>
            <person name="Yamada A."/>
            <person name="Yan M."/>
            <person name="Wang P."/>
            <person name="Xu J."/>
            <person name="Bruns T."/>
            <person name="Baldrian P."/>
            <person name="Vilgalys R."/>
            <person name="Dunand C."/>
            <person name="Henrissat B."/>
            <person name="Grigoriev I.V."/>
            <person name="Hibbett D."/>
            <person name="Nagy L.G."/>
            <person name="Martin F.M."/>
        </authorList>
    </citation>
    <scope>NUCLEOTIDE SEQUENCE</scope>
    <source>
        <strain evidence="7">UP504</strain>
    </source>
</reference>
<sequence length="339" mass="38694">MHSHDGHNFHSSHDPQPQTHTHDGRNFHSSHDPPPPKQHTHDGRNFHSSHDAEIPHPNLAAKKKRVSDADMDKVRSTLKQFVRDWSVEGKPEREACYGPMIEALDKHFMQVPLDERKELHVLVPGTGLGRLPYEIIKKGYSCQGNEFSHYMLLSSYFILNRTTQINQHTIYPYIHSFSNMRSSDTLLREIKIPDALPLDLPKGPTFSLVAGDFEEIYGKLDEDDVREPQQGKWDAVLTCFFIDTAKNVVNYLTIIYELLKPGGIWINLGPLLWHFENAGGSSDPSIELSLDEVRTLAENIGFRISDERVIDTTYTGIDDGMLEYVYHTSFWTATKKESA</sequence>
<evidence type="ECO:0000256" key="4">
    <source>
        <dbReference type="ARBA" id="ARBA00022679"/>
    </source>
</evidence>